<dbReference type="GO" id="GO:0005525">
    <property type="term" value="F:GTP binding"/>
    <property type="evidence" value="ECO:0007669"/>
    <property type="project" value="InterPro"/>
</dbReference>
<comment type="caution">
    <text evidence="1">The sequence shown here is derived from an EMBL/GenBank/DDBJ whole genome shotgun (WGS) entry which is preliminary data.</text>
</comment>
<keyword evidence="2" id="KW-1185">Reference proteome</keyword>
<dbReference type="EMBL" id="CAJJDM010000007">
    <property type="protein sequence ID" value="CAD8046468.1"/>
    <property type="molecule type" value="Genomic_DNA"/>
</dbReference>
<proteinExistence type="predicted"/>
<evidence type="ECO:0000313" key="1">
    <source>
        <dbReference type="EMBL" id="CAD8046468.1"/>
    </source>
</evidence>
<organism evidence="1 2">
    <name type="scientific">Paramecium primaurelia</name>
    <dbReference type="NCBI Taxonomy" id="5886"/>
    <lineage>
        <taxon>Eukaryota</taxon>
        <taxon>Sar</taxon>
        <taxon>Alveolata</taxon>
        <taxon>Ciliophora</taxon>
        <taxon>Intramacronucleata</taxon>
        <taxon>Oligohymenophorea</taxon>
        <taxon>Peniculida</taxon>
        <taxon>Parameciidae</taxon>
        <taxon>Paramecium</taxon>
    </lineage>
</organism>
<name>A0A8S1K7J8_PARPR</name>
<dbReference type="GO" id="GO:0003924">
    <property type="term" value="F:GTPase activity"/>
    <property type="evidence" value="ECO:0007669"/>
    <property type="project" value="InterPro"/>
</dbReference>
<dbReference type="Proteomes" id="UP000688137">
    <property type="component" value="Unassembled WGS sequence"/>
</dbReference>
<accession>A0A8S1K7J8</accession>
<gene>
    <name evidence="1" type="ORF">PPRIM_AZ9-3.1.T0100367</name>
</gene>
<dbReference type="AlphaFoldDB" id="A0A8S1K7J8"/>
<evidence type="ECO:0000313" key="2">
    <source>
        <dbReference type="Proteomes" id="UP000688137"/>
    </source>
</evidence>
<dbReference type="Pfam" id="PF00071">
    <property type="entry name" value="Ras"/>
    <property type="match status" value="1"/>
</dbReference>
<protein>
    <submittedName>
        <fullName evidence="1">Uncharacterized protein</fullName>
    </submittedName>
</protein>
<sequence>MMLLFGTLLVKKDLNLLLNHQLNSLNSLICQDLSEPLSFDSVASWIQFLKPEGPQYLKIIIVGTKKDLKSSIYIRRIQINIQFLESKFFKMNFQLFNFLKL</sequence>
<reference evidence="1" key="1">
    <citation type="submission" date="2021-01" db="EMBL/GenBank/DDBJ databases">
        <authorList>
            <consortium name="Genoscope - CEA"/>
            <person name="William W."/>
        </authorList>
    </citation>
    <scope>NUCLEOTIDE SEQUENCE</scope>
</reference>
<dbReference type="InterPro" id="IPR001806">
    <property type="entry name" value="Small_GTPase"/>
</dbReference>